<dbReference type="EMBL" id="JBJUIK010000006">
    <property type="protein sequence ID" value="KAL3524571.1"/>
    <property type="molecule type" value="Genomic_DNA"/>
</dbReference>
<protein>
    <submittedName>
        <fullName evidence="1">Uncharacterized protein</fullName>
    </submittedName>
</protein>
<accession>A0ABD2ZYP2</accession>
<sequence length="121" mass="12549">MLISLPCLNTNKCKNYYECGNNKRICPTKGVNMNPSESAVHQVIDGLGTIFEPVSELAAASAGEATLLPKLMTTSAISADFAGSGIGSQPMSQPILASANFGIGSQPISSLKQLLHVLIGS</sequence>
<reference evidence="1 2" key="1">
    <citation type="submission" date="2024-11" db="EMBL/GenBank/DDBJ databases">
        <title>A near-complete genome assembly of Cinchona calisaya.</title>
        <authorList>
            <person name="Lian D.C."/>
            <person name="Zhao X.W."/>
            <person name="Wei L."/>
        </authorList>
    </citation>
    <scope>NUCLEOTIDE SEQUENCE [LARGE SCALE GENOMIC DNA]</scope>
    <source>
        <tissue evidence="1">Nenye</tissue>
    </source>
</reference>
<evidence type="ECO:0000313" key="2">
    <source>
        <dbReference type="Proteomes" id="UP001630127"/>
    </source>
</evidence>
<comment type="caution">
    <text evidence="1">The sequence shown here is derived from an EMBL/GenBank/DDBJ whole genome shotgun (WGS) entry which is preliminary data.</text>
</comment>
<name>A0ABD2ZYP2_9GENT</name>
<evidence type="ECO:0000313" key="1">
    <source>
        <dbReference type="EMBL" id="KAL3524571.1"/>
    </source>
</evidence>
<keyword evidence="2" id="KW-1185">Reference proteome</keyword>
<gene>
    <name evidence="1" type="ORF">ACH5RR_012943</name>
</gene>
<organism evidence="1 2">
    <name type="scientific">Cinchona calisaya</name>
    <dbReference type="NCBI Taxonomy" id="153742"/>
    <lineage>
        <taxon>Eukaryota</taxon>
        <taxon>Viridiplantae</taxon>
        <taxon>Streptophyta</taxon>
        <taxon>Embryophyta</taxon>
        <taxon>Tracheophyta</taxon>
        <taxon>Spermatophyta</taxon>
        <taxon>Magnoliopsida</taxon>
        <taxon>eudicotyledons</taxon>
        <taxon>Gunneridae</taxon>
        <taxon>Pentapetalae</taxon>
        <taxon>asterids</taxon>
        <taxon>lamiids</taxon>
        <taxon>Gentianales</taxon>
        <taxon>Rubiaceae</taxon>
        <taxon>Cinchonoideae</taxon>
        <taxon>Cinchoneae</taxon>
        <taxon>Cinchona</taxon>
    </lineage>
</organism>
<proteinExistence type="predicted"/>
<dbReference type="AlphaFoldDB" id="A0ABD2ZYP2"/>
<dbReference type="Proteomes" id="UP001630127">
    <property type="component" value="Unassembled WGS sequence"/>
</dbReference>